<evidence type="ECO:0000256" key="1">
    <source>
        <dbReference type="ARBA" id="ARBA00004651"/>
    </source>
</evidence>
<dbReference type="GO" id="GO:0005886">
    <property type="term" value="C:plasma membrane"/>
    <property type="evidence" value="ECO:0007669"/>
    <property type="project" value="UniProtKB-SubCell"/>
</dbReference>
<dbReference type="KEGG" id="ngf:FRF71_05370"/>
<evidence type="ECO:0000313" key="10">
    <source>
        <dbReference type="Proteomes" id="UP000321172"/>
    </source>
</evidence>
<keyword evidence="3" id="KW-0808">Transferase</keyword>
<comment type="similarity">
    <text evidence="7">Belongs to the glycosyltransferase 87 family.</text>
</comment>
<evidence type="ECO:0000256" key="2">
    <source>
        <dbReference type="ARBA" id="ARBA00022475"/>
    </source>
</evidence>
<gene>
    <name evidence="9" type="ORF">FRF71_05370</name>
</gene>
<evidence type="ECO:0000256" key="4">
    <source>
        <dbReference type="ARBA" id="ARBA00022692"/>
    </source>
</evidence>
<evidence type="ECO:0000313" key="9">
    <source>
        <dbReference type="EMBL" id="QEA15610.1"/>
    </source>
</evidence>
<feature type="transmembrane region" description="Helical" evidence="8">
    <location>
        <begin position="354"/>
        <end position="373"/>
    </location>
</feature>
<feature type="transmembrane region" description="Helical" evidence="8">
    <location>
        <begin position="134"/>
        <end position="158"/>
    </location>
</feature>
<keyword evidence="4 8" id="KW-0812">Transmembrane</keyword>
<proteinExistence type="inferred from homology"/>
<dbReference type="GO" id="GO:0016758">
    <property type="term" value="F:hexosyltransferase activity"/>
    <property type="evidence" value="ECO:0007669"/>
    <property type="project" value="InterPro"/>
</dbReference>
<evidence type="ECO:0000256" key="3">
    <source>
        <dbReference type="ARBA" id="ARBA00022679"/>
    </source>
</evidence>
<dbReference type="EMBL" id="CP042345">
    <property type="protein sequence ID" value="QEA15610.1"/>
    <property type="molecule type" value="Genomic_DNA"/>
</dbReference>
<keyword evidence="5 8" id="KW-1133">Transmembrane helix</keyword>
<feature type="transmembrane region" description="Helical" evidence="8">
    <location>
        <begin position="23"/>
        <end position="42"/>
    </location>
</feature>
<dbReference type="AlphaFoldDB" id="A0A5B8S2M7"/>
<organism evidence="9 10">
    <name type="scientific">Novosphingobium ginsenosidimutans</name>
    <dbReference type="NCBI Taxonomy" id="1176536"/>
    <lineage>
        <taxon>Bacteria</taxon>
        <taxon>Pseudomonadati</taxon>
        <taxon>Pseudomonadota</taxon>
        <taxon>Alphaproteobacteria</taxon>
        <taxon>Sphingomonadales</taxon>
        <taxon>Sphingomonadaceae</taxon>
        <taxon>Novosphingobium</taxon>
    </lineage>
</organism>
<feature type="transmembrane region" description="Helical" evidence="8">
    <location>
        <begin position="198"/>
        <end position="220"/>
    </location>
</feature>
<dbReference type="Proteomes" id="UP000321172">
    <property type="component" value="Chromosome"/>
</dbReference>
<keyword evidence="10" id="KW-1185">Reference proteome</keyword>
<reference evidence="9 10" key="1">
    <citation type="journal article" date="2013" name="J. Microbiol. Biotechnol.">
        <title>Novosphingobium ginsenosidimutans sp. nov., with the ability to convert ginsenoside.</title>
        <authorList>
            <person name="Kim J.K."/>
            <person name="He D."/>
            <person name="Liu Q.M."/>
            <person name="Park H.Y."/>
            <person name="Jung M.S."/>
            <person name="Yoon M.H."/>
            <person name="Kim S.C."/>
            <person name="Im W.T."/>
        </authorList>
    </citation>
    <scope>NUCLEOTIDE SEQUENCE [LARGE SCALE GENOMIC DNA]</scope>
    <source>
        <strain evidence="9 10">FW-6</strain>
    </source>
</reference>
<evidence type="ECO:0000256" key="8">
    <source>
        <dbReference type="SAM" id="Phobius"/>
    </source>
</evidence>
<comment type="subcellular location">
    <subcellularLocation>
        <location evidence="1">Cell membrane</location>
        <topology evidence="1">Multi-pass membrane protein</topology>
    </subcellularLocation>
</comment>
<feature type="transmembrane region" description="Helical" evidence="8">
    <location>
        <begin position="263"/>
        <end position="285"/>
    </location>
</feature>
<accession>A0A5B8S2M7</accession>
<dbReference type="InterPro" id="IPR018584">
    <property type="entry name" value="GT87"/>
</dbReference>
<evidence type="ECO:0000256" key="7">
    <source>
        <dbReference type="ARBA" id="ARBA00024033"/>
    </source>
</evidence>
<dbReference type="Pfam" id="PF09594">
    <property type="entry name" value="GT87"/>
    <property type="match status" value="1"/>
</dbReference>
<name>A0A5B8S2M7_9SPHN</name>
<evidence type="ECO:0000256" key="5">
    <source>
        <dbReference type="ARBA" id="ARBA00022989"/>
    </source>
</evidence>
<protein>
    <submittedName>
        <fullName evidence="9">DUF2029 domain-containing protein</fullName>
    </submittedName>
</protein>
<feature type="transmembrane region" description="Helical" evidence="8">
    <location>
        <begin position="291"/>
        <end position="319"/>
    </location>
</feature>
<keyword evidence="6 8" id="KW-0472">Membrane</keyword>
<keyword evidence="2" id="KW-1003">Cell membrane</keyword>
<feature type="transmembrane region" description="Helical" evidence="8">
    <location>
        <begin position="170"/>
        <end position="192"/>
    </location>
</feature>
<dbReference type="OrthoDB" id="7679563at2"/>
<evidence type="ECO:0000256" key="6">
    <source>
        <dbReference type="ARBA" id="ARBA00023136"/>
    </source>
</evidence>
<feature type="transmembrane region" description="Helical" evidence="8">
    <location>
        <begin position="92"/>
        <end position="122"/>
    </location>
</feature>
<dbReference type="RefSeq" id="WP_147089588.1">
    <property type="nucleotide sequence ID" value="NZ_BAABJD010000001.1"/>
</dbReference>
<sequence length="396" mass="43179">MLGWIRDCNWLDSARIEDYSRPIVLLYIPGLIFFLLVSLDFLPIRAGTTGTDFVSFWTAAKLTLEGKSPYDLETFYAAQSGSIYSFLYPPPFLVVVLPFGGLPYTISLLFWIAIGGIIFTLLAKRISPSSVWPILAMPALIINAGHGQNGALVAALFIGATLTIDTRPFFSGLLLGCLIIKPHFGLLFPVAFLCGRRWWVIIGGISGAAILATASVLILGPQAWIEFLSKGGEAISQLEDNALLLPKLVSAFGAIRASGGPLWLAYSIQGIWAAAAACSVAYAWLKTDAQFAMAVLATGAVLATPFVYSYDLIVLLIPLAWLAQDGMGKGFVSWVKPIMVIAFWMPLFDRSIAVAFSFNPSFLANSALLYALFRQYRLKDGRKILHDTSIHRRVLS</sequence>